<dbReference type="Proteomes" id="UP000321408">
    <property type="component" value="Chromosome"/>
</dbReference>
<protein>
    <submittedName>
        <fullName evidence="3">MaoC/PaaZ C-terminal domain-containing protein</fullName>
    </submittedName>
</protein>
<dbReference type="GO" id="GO:0003857">
    <property type="term" value="F:(3S)-3-hydroxyacyl-CoA dehydrogenase (NAD+) activity"/>
    <property type="evidence" value="ECO:0007669"/>
    <property type="project" value="TreeGrafter"/>
</dbReference>
<dbReference type="KEGG" id="psyt:DSAG12_03174"/>
<dbReference type="GO" id="GO:0044594">
    <property type="term" value="F:17-beta-hydroxysteroid dehydrogenase (NAD+) activity"/>
    <property type="evidence" value="ECO:0007669"/>
    <property type="project" value="TreeGrafter"/>
</dbReference>
<gene>
    <name evidence="3" type="ORF">DSAG12_03174</name>
</gene>
<proteinExistence type="predicted"/>
<dbReference type="InterPro" id="IPR029069">
    <property type="entry name" value="HotDog_dom_sf"/>
</dbReference>
<dbReference type="InterPro" id="IPR002539">
    <property type="entry name" value="MaoC-like_dom"/>
</dbReference>
<name>A0A5B9DEB8_9ARCH</name>
<evidence type="ECO:0000313" key="3">
    <source>
        <dbReference type="EMBL" id="QEE17341.1"/>
    </source>
</evidence>
<dbReference type="RefSeq" id="WP_147664236.1">
    <property type="nucleotide sequence ID" value="NZ_CP042905.2"/>
</dbReference>
<dbReference type="GeneID" id="41331143"/>
<evidence type="ECO:0000313" key="4">
    <source>
        <dbReference type="Proteomes" id="UP000321408"/>
    </source>
</evidence>
<accession>A0A5B9DEB8</accession>
<feature type="domain" description="FAS1-like dehydratase" evidence="2">
    <location>
        <begin position="16"/>
        <end position="133"/>
    </location>
</feature>
<dbReference type="PANTHER" id="PTHR13078:SF56">
    <property type="entry name" value="PEROXISOMAL MULTIFUNCTIONAL ENZYME TYPE 2"/>
    <property type="match status" value="1"/>
</dbReference>
<evidence type="ECO:0000259" key="2">
    <source>
        <dbReference type="Pfam" id="PF13452"/>
    </source>
</evidence>
<dbReference type="Pfam" id="PF13452">
    <property type="entry name" value="FAS1_DH_region"/>
    <property type="match status" value="1"/>
</dbReference>
<dbReference type="Pfam" id="PF01575">
    <property type="entry name" value="MaoC_dehydratas"/>
    <property type="match status" value="1"/>
</dbReference>
<dbReference type="EMBL" id="CP042905">
    <property type="protein sequence ID" value="QEE17341.1"/>
    <property type="molecule type" value="Genomic_DNA"/>
</dbReference>
<organism evidence="3 4">
    <name type="scientific">Promethearchaeum syntrophicum</name>
    <dbReference type="NCBI Taxonomy" id="2594042"/>
    <lineage>
        <taxon>Archaea</taxon>
        <taxon>Promethearchaeati</taxon>
        <taxon>Promethearchaeota</taxon>
        <taxon>Promethearchaeia</taxon>
        <taxon>Promethearchaeales</taxon>
        <taxon>Promethearchaeaceae</taxon>
        <taxon>Promethearchaeum</taxon>
    </lineage>
</organism>
<dbReference type="GO" id="GO:0006635">
    <property type="term" value="P:fatty acid beta-oxidation"/>
    <property type="evidence" value="ECO:0007669"/>
    <property type="project" value="TreeGrafter"/>
</dbReference>
<dbReference type="AlphaFoldDB" id="A0A5B9DEB8"/>
<dbReference type="GO" id="GO:0004300">
    <property type="term" value="F:enoyl-CoA hydratase activity"/>
    <property type="evidence" value="ECO:0007669"/>
    <property type="project" value="TreeGrafter"/>
</dbReference>
<dbReference type="PANTHER" id="PTHR13078">
    <property type="entry name" value="PEROXISOMAL MULTIFUNCTIONAL ENZYME TYPE 2-RELATED"/>
    <property type="match status" value="1"/>
</dbReference>
<reference evidence="3 4" key="2">
    <citation type="journal article" date="2024" name="Int. J. Syst. Evol. Microbiol.">
        <title>Promethearchaeum syntrophicum gen. nov., sp. nov., an anaerobic, obligately syntrophic archaeon, the first isolate of the lineage 'Asgard' archaea, and proposal of the new archaeal phylum Promethearchaeota phyl. nov. and kingdom Promethearchaeati regn. nov.</title>
        <authorList>
            <person name="Imachi H."/>
            <person name="Nobu M.K."/>
            <person name="Kato S."/>
            <person name="Takaki Y."/>
            <person name="Miyazaki M."/>
            <person name="Miyata M."/>
            <person name="Ogawara M."/>
            <person name="Saito Y."/>
            <person name="Sakai S."/>
            <person name="Tahara Y.O."/>
            <person name="Takano Y."/>
            <person name="Tasumi E."/>
            <person name="Uematsu K."/>
            <person name="Yoshimura T."/>
            <person name="Itoh T."/>
            <person name="Ohkuma M."/>
            <person name="Takai K."/>
        </authorList>
    </citation>
    <scope>NUCLEOTIDE SEQUENCE [LARGE SCALE GENOMIC DNA]</scope>
    <source>
        <strain evidence="3 4">MK-D1</strain>
    </source>
</reference>
<sequence length="292" mass="32945">MSIPESILKVKLPVQKLKIHPRAMQNFAAALNARNPLYYDDSLPEGIFNHPCFPIVTTWPLFELFMPLLQEAGLSSQVMGSLVHFSEHLELHRPMQPKKRLIFSSKIRGITKNPAGSEMHLHVQANTLKGDPVFDEYASVLFRKANLSFPERPLDIKPKSPLWNDVPDITGKISLEFSPLLPFIYDGCTDIVFPIHTSKKFAQQVGLPNIIVQGSASFSKCIGSLMDHYSVTDPREVKNLGANFGAYVIPGEKWILEWKKVKKISSNTQCTFRLVNEKGKEAIRNGWITFTT</sequence>
<dbReference type="SUPFAM" id="SSF54637">
    <property type="entry name" value="Thioesterase/thiol ester dehydrase-isomerase"/>
    <property type="match status" value="2"/>
</dbReference>
<dbReference type="InterPro" id="IPR039569">
    <property type="entry name" value="FAS1-like_DH_region"/>
</dbReference>
<keyword evidence="4" id="KW-1185">Reference proteome</keyword>
<evidence type="ECO:0000259" key="1">
    <source>
        <dbReference type="Pfam" id="PF01575"/>
    </source>
</evidence>
<reference evidence="3 4" key="1">
    <citation type="journal article" date="2020" name="Nature">
        <title>Isolation of an archaeon at the prokaryote-eukaryote interface.</title>
        <authorList>
            <person name="Imachi H."/>
            <person name="Nobu M.K."/>
            <person name="Nakahara N."/>
            <person name="Morono Y."/>
            <person name="Ogawara M."/>
            <person name="Takaki Y."/>
            <person name="Takano Y."/>
            <person name="Uematsu K."/>
            <person name="Ikuta T."/>
            <person name="Ito M."/>
            <person name="Matsui Y."/>
            <person name="Miyazaki M."/>
            <person name="Murata K."/>
            <person name="Saito Y."/>
            <person name="Sakai S."/>
            <person name="Song C."/>
            <person name="Tasumi E."/>
            <person name="Yamanaka Y."/>
            <person name="Yamaguchi T."/>
            <person name="Kamagata Y."/>
            <person name="Tamaki H."/>
            <person name="Takai K."/>
        </authorList>
    </citation>
    <scope>NUCLEOTIDE SEQUENCE [LARGE SCALE GENOMIC DNA]</scope>
    <source>
        <strain evidence="3 4">MK-D1</strain>
    </source>
</reference>
<feature type="domain" description="MaoC-like" evidence="1">
    <location>
        <begin position="193"/>
        <end position="269"/>
    </location>
</feature>
<dbReference type="Gene3D" id="3.10.129.10">
    <property type="entry name" value="Hotdog Thioesterase"/>
    <property type="match status" value="1"/>
</dbReference>